<keyword evidence="1" id="KW-0472">Membrane</keyword>
<keyword evidence="3" id="KW-1185">Reference proteome</keyword>
<feature type="transmembrane region" description="Helical" evidence="1">
    <location>
        <begin position="36"/>
        <end position="53"/>
    </location>
</feature>
<feature type="transmembrane region" description="Helical" evidence="1">
    <location>
        <begin position="59"/>
        <end position="76"/>
    </location>
</feature>
<protein>
    <submittedName>
        <fullName evidence="2">Uncharacterized protein</fullName>
    </submittedName>
</protein>
<proteinExistence type="predicted"/>
<sequence>MPVFFISSIILILLTLGANLALPPQKAKKFAALQRALLISCLLVGNTVDIFFYKPNSAALLALMWSVIFCADYFVTDGIRYWKNKDDPETVKSALKGALGFLALLLFMNICGIYKHFVEAGVIPSLF</sequence>
<dbReference type="EMBL" id="FWXW01000002">
    <property type="protein sequence ID" value="SMC45665.1"/>
    <property type="molecule type" value="Genomic_DNA"/>
</dbReference>
<evidence type="ECO:0000313" key="2">
    <source>
        <dbReference type="EMBL" id="SMC45665.1"/>
    </source>
</evidence>
<name>A0A1W1ZB74_9FIRM</name>
<dbReference type="AlphaFoldDB" id="A0A1W1ZB74"/>
<evidence type="ECO:0000313" key="3">
    <source>
        <dbReference type="Proteomes" id="UP000192790"/>
    </source>
</evidence>
<accession>A0A1W1ZB74</accession>
<dbReference type="Proteomes" id="UP000192790">
    <property type="component" value="Unassembled WGS sequence"/>
</dbReference>
<keyword evidence="1" id="KW-0812">Transmembrane</keyword>
<reference evidence="2 3" key="1">
    <citation type="submission" date="2017-04" db="EMBL/GenBank/DDBJ databases">
        <authorList>
            <person name="Afonso C.L."/>
            <person name="Miller P.J."/>
            <person name="Scott M.A."/>
            <person name="Spackman E."/>
            <person name="Goraichik I."/>
            <person name="Dimitrov K.M."/>
            <person name="Suarez D.L."/>
            <person name="Swayne D.E."/>
        </authorList>
    </citation>
    <scope>NUCLEOTIDE SEQUENCE [LARGE SCALE GENOMIC DNA]</scope>
    <source>
        <strain evidence="2 3">DSM 12816</strain>
    </source>
</reference>
<dbReference type="RefSeq" id="WP_084233578.1">
    <property type="nucleotide sequence ID" value="NZ_FWXW01000002.1"/>
</dbReference>
<evidence type="ECO:0000256" key="1">
    <source>
        <dbReference type="SAM" id="Phobius"/>
    </source>
</evidence>
<keyword evidence="1" id="KW-1133">Transmembrane helix</keyword>
<feature type="transmembrane region" description="Helical" evidence="1">
    <location>
        <begin position="6"/>
        <end position="24"/>
    </location>
</feature>
<feature type="transmembrane region" description="Helical" evidence="1">
    <location>
        <begin position="97"/>
        <end position="117"/>
    </location>
</feature>
<gene>
    <name evidence="2" type="ORF">SAMN02745168_0936</name>
</gene>
<organism evidence="2 3">
    <name type="scientific">Papillibacter cinnamivorans DSM 12816</name>
    <dbReference type="NCBI Taxonomy" id="1122930"/>
    <lineage>
        <taxon>Bacteria</taxon>
        <taxon>Bacillati</taxon>
        <taxon>Bacillota</taxon>
        <taxon>Clostridia</taxon>
        <taxon>Eubacteriales</taxon>
        <taxon>Oscillospiraceae</taxon>
        <taxon>Papillibacter</taxon>
    </lineage>
</organism>